<evidence type="ECO:0000259" key="1">
    <source>
        <dbReference type="Pfam" id="PF00425"/>
    </source>
</evidence>
<comment type="caution">
    <text evidence="2">The sequence shown here is derived from an EMBL/GenBank/DDBJ whole genome shotgun (WGS) entry which is preliminary data.</text>
</comment>
<dbReference type="SUPFAM" id="SSF56322">
    <property type="entry name" value="ADC synthase"/>
    <property type="match status" value="1"/>
</dbReference>
<evidence type="ECO:0000313" key="2">
    <source>
        <dbReference type="EMBL" id="GES07663.1"/>
    </source>
</evidence>
<feature type="domain" description="Chorismate-utilising enzyme C-terminal" evidence="1">
    <location>
        <begin position="88"/>
        <end position="330"/>
    </location>
</feature>
<dbReference type="InterPro" id="IPR019999">
    <property type="entry name" value="Anth_synth_I-like"/>
</dbReference>
<proteinExistence type="predicted"/>
<dbReference type="GO" id="GO:0046820">
    <property type="term" value="F:4-amino-4-deoxychorismate synthase activity"/>
    <property type="evidence" value="ECO:0007669"/>
    <property type="project" value="TreeGrafter"/>
</dbReference>
<dbReference type="Proteomes" id="UP000331127">
    <property type="component" value="Unassembled WGS sequence"/>
</dbReference>
<dbReference type="Pfam" id="PF00425">
    <property type="entry name" value="Chorismate_bind"/>
    <property type="match status" value="1"/>
</dbReference>
<organism evidence="2 3">
    <name type="scientific">Acrocarpospora macrocephala</name>
    <dbReference type="NCBI Taxonomy" id="150177"/>
    <lineage>
        <taxon>Bacteria</taxon>
        <taxon>Bacillati</taxon>
        <taxon>Actinomycetota</taxon>
        <taxon>Actinomycetes</taxon>
        <taxon>Streptosporangiales</taxon>
        <taxon>Streptosporangiaceae</taxon>
        <taxon>Acrocarpospora</taxon>
    </lineage>
</organism>
<dbReference type="EMBL" id="BLAE01000007">
    <property type="protein sequence ID" value="GES07663.1"/>
    <property type="molecule type" value="Genomic_DNA"/>
</dbReference>
<dbReference type="PANTHER" id="PTHR11236">
    <property type="entry name" value="AMINOBENZOATE/ANTHRANILATE SYNTHASE"/>
    <property type="match status" value="1"/>
</dbReference>
<keyword evidence="3" id="KW-1185">Reference proteome</keyword>
<reference evidence="2 3" key="1">
    <citation type="submission" date="2019-10" db="EMBL/GenBank/DDBJ databases">
        <title>Whole genome shotgun sequence of Acrocarpospora macrocephala NBRC 16266.</title>
        <authorList>
            <person name="Ichikawa N."/>
            <person name="Kimura A."/>
            <person name="Kitahashi Y."/>
            <person name="Komaki H."/>
            <person name="Oguchi A."/>
        </authorList>
    </citation>
    <scope>NUCLEOTIDE SEQUENCE [LARGE SCALE GENOMIC DNA]</scope>
    <source>
        <strain evidence="2 3">NBRC 16266</strain>
    </source>
</reference>
<dbReference type="InterPro" id="IPR005801">
    <property type="entry name" value="ADC_synthase"/>
</dbReference>
<protein>
    <submittedName>
        <fullName evidence="2">Anthranilate synthase</fullName>
    </submittedName>
</protein>
<evidence type="ECO:0000313" key="3">
    <source>
        <dbReference type="Proteomes" id="UP000331127"/>
    </source>
</evidence>
<dbReference type="PANTHER" id="PTHR11236:SF50">
    <property type="entry name" value="AMINODEOXYCHORISMATE SYNTHASE COMPONENT 1"/>
    <property type="match status" value="1"/>
</dbReference>
<dbReference type="AlphaFoldDB" id="A0A5M3WL77"/>
<dbReference type="GO" id="GO:0000162">
    <property type="term" value="P:L-tryptophan biosynthetic process"/>
    <property type="evidence" value="ECO:0007669"/>
    <property type="project" value="TreeGrafter"/>
</dbReference>
<dbReference type="InterPro" id="IPR015890">
    <property type="entry name" value="Chorismate_C"/>
</dbReference>
<dbReference type="PRINTS" id="PR00095">
    <property type="entry name" value="ANTSNTHASEI"/>
</dbReference>
<sequence length="342" mass="37030">MPPRAEGWENGRMHDAFAHIGGRLAVGLRDVTTDLAALDSEGWWGVVVDFEGKVTCARFDQVRPSSLPTPTRPWRGPAQDSWRSSLDQKGYEHAVQEIRDEIERGEVYQANLCRIMSAPLEGPQDPLALAVRLAEGNPAPYEAVISVPGLAVISASPELYLGKNGDIVESRPIKGTGVTPDDLLEKDYAENVMIVDLVRNDLGRVAEVGTVSVPALCEVEEHPGLVHLVSTVRARTTAGWPQLFGATFPPGSVTGAPKSSALRIINRLEPEPRGPYCGAVGWVDADRREAALAVGIRTFWISGEEIHFGTGAGITWGSDPRLEWRETELKAERLIGLASFGG</sequence>
<gene>
    <name evidence="2" type="ORF">Amac_012580</name>
</gene>
<dbReference type="Gene3D" id="3.60.120.10">
    <property type="entry name" value="Anthranilate synthase"/>
    <property type="match status" value="1"/>
</dbReference>
<name>A0A5M3WL77_9ACTN</name>
<accession>A0A5M3WL77</accession>